<evidence type="ECO:0000256" key="3">
    <source>
        <dbReference type="ARBA" id="ARBA00019418"/>
    </source>
</evidence>
<dbReference type="AlphaFoldDB" id="A4BRY5"/>
<comment type="subcellular location">
    <subcellularLocation>
        <location evidence="1">Cytoplasm</location>
    </subcellularLocation>
</comment>
<dbReference type="HOGENOM" id="CLU_103054_2_2_6"/>
<dbReference type="Pfam" id="PF03937">
    <property type="entry name" value="Sdh5"/>
    <property type="match status" value="1"/>
</dbReference>
<evidence type="ECO:0000313" key="7">
    <source>
        <dbReference type="Proteomes" id="UP000003374"/>
    </source>
</evidence>
<dbReference type="GO" id="GO:0005737">
    <property type="term" value="C:cytoplasm"/>
    <property type="evidence" value="ECO:0007669"/>
    <property type="project" value="UniProtKB-SubCell"/>
</dbReference>
<dbReference type="OrthoDB" id="9180899at2"/>
<dbReference type="eggNOG" id="COG2938">
    <property type="taxonomic scope" value="Bacteria"/>
</dbReference>
<organism evidence="6 7">
    <name type="scientific">Nitrococcus mobilis Nb-231</name>
    <dbReference type="NCBI Taxonomy" id="314278"/>
    <lineage>
        <taxon>Bacteria</taxon>
        <taxon>Pseudomonadati</taxon>
        <taxon>Pseudomonadota</taxon>
        <taxon>Gammaproteobacteria</taxon>
        <taxon>Chromatiales</taxon>
        <taxon>Ectothiorhodospiraceae</taxon>
        <taxon>Nitrococcus</taxon>
    </lineage>
</organism>
<keyword evidence="5" id="KW-0143">Chaperone</keyword>
<keyword evidence="7" id="KW-1185">Reference proteome</keyword>
<dbReference type="RefSeq" id="WP_004999026.1">
    <property type="nucleotide sequence ID" value="NZ_CH672427.1"/>
</dbReference>
<gene>
    <name evidence="6" type="ORF">NB231_01099</name>
</gene>
<dbReference type="GO" id="GO:0006105">
    <property type="term" value="P:succinate metabolic process"/>
    <property type="evidence" value="ECO:0007669"/>
    <property type="project" value="TreeGrafter"/>
</dbReference>
<dbReference type="Gene3D" id="1.10.150.250">
    <property type="entry name" value="Flavinator of succinate dehydrogenase"/>
    <property type="match status" value="1"/>
</dbReference>
<comment type="similarity">
    <text evidence="2">Belongs to the SdhE FAD assembly factor family.</text>
</comment>
<dbReference type="Proteomes" id="UP000003374">
    <property type="component" value="Unassembled WGS sequence"/>
</dbReference>
<evidence type="ECO:0000256" key="2">
    <source>
        <dbReference type="ARBA" id="ARBA00008571"/>
    </source>
</evidence>
<sequence>MSEIARLRWRCRRGTRELEYLLQRFLDHHLSLDEPDLRAFERLLDCEDDRLIDWLIRGDDPADGQLCAIIRHIRRSIGC</sequence>
<dbReference type="InterPro" id="IPR005631">
    <property type="entry name" value="SDH"/>
</dbReference>
<dbReference type="PANTHER" id="PTHR39585:SF1">
    <property type="entry name" value="FAD ASSEMBLY FACTOR SDHE"/>
    <property type="match status" value="1"/>
</dbReference>
<protein>
    <recommendedName>
        <fullName evidence="3">FAD assembly factor SdhE</fullName>
    </recommendedName>
</protein>
<accession>A4BRY5</accession>
<name>A4BRY5_9GAMM</name>
<dbReference type="STRING" id="314278.NB231_01099"/>
<evidence type="ECO:0000256" key="5">
    <source>
        <dbReference type="ARBA" id="ARBA00023186"/>
    </source>
</evidence>
<evidence type="ECO:0000256" key="4">
    <source>
        <dbReference type="ARBA" id="ARBA00022490"/>
    </source>
</evidence>
<keyword evidence="4" id="KW-0963">Cytoplasm</keyword>
<proteinExistence type="inferred from homology"/>
<dbReference type="SUPFAM" id="SSF109910">
    <property type="entry name" value="YgfY-like"/>
    <property type="match status" value="1"/>
</dbReference>
<dbReference type="EMBL" id="AAOF01000008">
    <property type="protein sequence ID" value="EAR21464.1"/>
    <property type="molecule type" value="Genomic_DNA"/>
</dbReference>
<reference evidence="6 7" key="1">
    <citation type="submission" date="2006-02" db="EMBL/GenBank/DDBJ databases">
        <authorList>
            <person name="Waterbury J."/>
            <person name="Ferriera S."/>
            <person name="Johnson J."/>
            <person name="Kravitz S."/>
            <person name="Halpern A."/>
            <person name="Remington K."/>
            <person name="Beeson K."/>
            <person name="Tran B."/>
            <person name="Rogers Y.-H."/>
            <person name="Friedman R."/>
            <person name="Venter J.C."/>
        </authorList>
    </citation>
    <scope>NUCLEOTIDE SEQUENCE [LARGE SCALE GENOMIC DNA]</scope>
    <source>
        <strain evidence="6 7">Nb-231</strain>
    </source>
</reference>
<evidence type="ECO:0000313" key="6">
    <source>
        <dbReference type="EMBL" id="EAR21464.1"/>
    </source>
</evidence>
<dbReference type="InterPro" id="IPR036714">
    <property type="entry name" value="SDH_sf"/>
</dbReference>
<comment type="caution">
    <text evidence="6">The sequence shown here is derived from an EMBL/GenBank/DDBJ whole genome shotgun (WGS) entry which is preliminary data.</text>
</comment>
<evidence type="ECO:0000256" key="1">
    <source>
        <dbReference type="ARBA" id="ARBA00004496"/>
    </source>
</evidence>
<dbReference type="InterPro" id="IPR050531">
    <property type="entry name" value="SdhE_FAD_assembly_factor"/>
</dbReference>
<dbReference type="PANTHER" id="PTHR39585">
    <property type="entry name" value="FAD ASSEMBLY FACTOR SDHE"/>
    <property type="match status" value="1"/>
</dbReference>